<proteinExistence type="predicted"/>
<accession>A0ABQ7E7N8</accession>
<dbReference type="EMBL" id="QGKV02000299">
    <property type="protein sequence ID" value="KAF3592299.1"/>
    <property type="molecule type" value="Genomic_DNA"/>
</dbReference>
<organism evidence="1 2">
    <name type="scientific">Brassica cretica</name>
    <name type="common">Mustard</name>
    <dbReference type="NCBI Taxonomy" id="69181"/>
    <lineage>
        <taxon>Eukaryota</taxon>
        <taxon>Viridiplantae</taxon>
        <taxon>Streptophyta</taxon>
        <taxon>Embryophyta</taxon>
        <taxon>Tracheophyta</taxon>
        <taxon>Spermatophyta</taxon>
        <taxon>Magnoliopsida</taxon>
        <taxon>eudicotyledons</taxon>
        <taxon>Gunneridae</taxon>
        <taxon>Pentapetalae</taxon>
        <taxon>rosids</taxon>
        <taxon>malvids</taxon>
        <taxon>Brassicales</taxon>
        <taxon>Brassicaceae</taxon>
        <taxon>Brassiceae</taxon>
        <taxon>Brassica</taxon>
    </lineage>
</organism>
<evidence type="ECO:0000313" key="1">
    <source>
        <dbReference type="EMBL" id="KAF3592299.1"/>
    </source>
</evidence>
<comment type="caution">
    <text evidence="1">The sequence shown here is derived from an EMBL/GenBank/DDBJ whole genome shotgun (WGS) entry which is preliminary data.</text>
</comment>
<keyword evidence="2" id="KW-1185">Reference proteome</keyword>
<protein>
    <submittedName>
        <fullName evidence="1">Uncharacterized protein</fullName>
    </submittedName>
</protein>
<dbReference type="Proteomes" id="UP000266723">
    <property type="component" value="Unassembled WGS sequence"/>
</dbReference>
<gene>
    <name evidence="1" type="ORF">DY000_02021522</name>
</gene>
<name>A0ABQ7E7N8_BRACR</name>
<evidence type="ECO:0000313" key="2">
    <source>
        <dbReference type="Proteomes" id="UP000266723"/>
    </source>
</evidence>
<reference evidence="1 2" key="1">
    <citation type="journal article" date="2020" name="BMC Genomics">
        <title>Intraspecific diversification of the crop wild relative Brassica cretica Lam. using demographic model selection.</title>
        <authorList>
            <person name="Kioukis A."/>
            <person name="Michalopoulou V.A."/>
            <person name="Briers L."/>
            <person name="Pirintsos S."/>
            <person name="Studholme D.J."/>
            <person name="Pavlidis P."/>
            <person name="Sarris P.F."/>
        </authorList>
    </citation>
    <scope>NUCLEOTIDE SEQUENCE [LARGE SCALE GENOMIC DNA]</scope>
    <source>
        <strain evidence="2">cv. PFS-1207/04</strain>
    </source>
</reference>
<sequence length="61" mass="6797">MAIKSTESDVEWKVDVITPLLKPVLHGVYSCSTESDVEWKVDVITPLLKPVLHGVYSCVKL</sequence>